<evidence type="ECO:0000313" key="13">
    <source>
        <dbReference type="RefSeq" id="XP_013403254.1"/>
    </source>
</evidence>
<keyword evidence="11" id="KW-0732">Signal</keyword>
<keyword evidence="5" id="KW-0256">Endoplasmic reticulum</keyword>
<dbReference type="GO" id="GO:0043529">
    <property type="term" value="C:GET complex"/>
    <property type="evidence" value="ECO:0007669"/>
    <property type="project" value="TreeGrafter"/>
</dbReference>
<keyword evidence="7 10" id="KW-0472">Membrane</keyword>
<dbReference type="AlphaFoldDB" id="A0A1S3J0C1"/>
<evidence type="ECO:0000256" key="3">
    <source>
        <dbReference type="ARBA" id="ARBA00017951"/>
    </source>
</evidence>
<dbReference type="GO" id="GO:0043495">
    <property type="term" value="F:protein-membrane adaptor activity"/>
    <property type="evidence" value="ECO:0007669"/>
    <property type="project" value="TreeGrafter"/>
</dbReference>
<evidence type="ECO:0000313" key="12">
    <source>
        <dbReference type="Proteomes" id="UP000085678"/>
    </source>
</evidence>
<dbReference type="GeneID" id="106168657"/>
<dbReference type="KEGG" id="lak:106168657"/>
<dbReference type="GO" id="GO:0071816">
    <property type="term" value="P:tail-anchored membrane protein insertion into ER membrane"/>
    <property type="evidence" value="ECO:0007669"/>
    <property type="project" value="InterPro"/>
</dbReference>
<organism evidence="12 13">
    <name type="scientific">Lingula anatina</name>
    <name type="common">Brachiopod</name>
    <name type="synonym">Lingula unguis</name>
    <dbReference type="NCBI Taxonomy" id="7574"/>
    <lineage>
        <taxon>Eukaryota</taxon>
        <taxon>Metazoa</taxon>
        <taxon>Spiralia</taxon>
        <taxon>Lophotrochozoa</taxon>
        <taxon>Brachiopoda</taxon>
        <taxon>Linguliformea</taxon>
        <taxon>Lingulata</taxon>
        <taxon>Lingulida</taxon>
        <taxon>Linguloidea</taxon>
        <taxon>Lingulidae</taxon>
        <taxon>Lingula</taxon>
    </lineage>
</organism>
<sequence length="169" mass="19460">MAWLLVAVFLIVLLYKAGRACLPVISTMISKILIKESTEEKNLKQKIIQLRMELKTISKLDHFPKYARCERKINSLNQELLEYNKPTAYKSTVVKFGVQGIFYTINILTILWFIWRYRGEPILHLPEEWVWPLGKIVAFPTGIPGAVGFTFWLVVCRTVVNKGLTCVTS</sequence>
<evidence type="ECO:0000256" key="8">
    <source>
        <dbReference type="ARBA" id="ARBA00032437"/>
    </source>
</evidence>
<feature type="transmembrane region" description="Helical" evidence="10">
    <location>
        <begin position="96"/>
        <end position="115"/>
    </location>
</feature>
<evidence type="ECO:0000256" key="10">
    <source>
        <dbReference type="SAM" id="Phobius"/>
    </source>
</evidence>
<keyword evidence="13" id="KW-0675">Receptor</keyword>
<dbReference type="Gene3D" id="1.10.287.660">
    <property type="entry name" value="Helix hairpin bin"/>
    <property type="match status" value="1"/>
</dbReference>
<dbReference type="RefSeq" id="XP_013403254.1">
    <property type="nucleotide sequence ID" value="XM_013547800.1"/>
</dbReference>
<keyword evidence="6 10" id="KW-1133">Transmembrane helix</keyword>
<comment type="subcellular location">
    <subcellularLocation>
        <location evidence="1">Endoplasmic reticulum membrane</location>
        <topology evidence="1">Multi-pass membrane protein</topology>
    </subcellularLocation>
</comment>
<evidence type="ECO:0000256" key="1">
    <source>
        <dbReference type="ARBA" id="ARBA00004477"/>
    </source>
</evidence>
<protein>
    <recommendedName>
        <fullName evidence="3">Guided entry of tail-anchored proteins factor 1</fullName>
    </recommendedName>
    <alternativeName>
        <fullName evidence="8">Tail-anchored protein insertion receptor WRB</fullName>
    </alternativeName>
    <alternativeName>
        <fullName evidence="9">Tryptophan-rich basic protein</fullName>
    </alternativeName>
</protein>
<dbReference type="PANTHER" id="PTHR42650:SF1">
    <property type="entry name" value="GUIDED ENTRY OF TAIL-ANCHORED PROTEINS FACTOR 1"/>
    <property type="match status" value="1"/>
</dbReference>
<gene>
    <name evidence="13" type="primary">LOC106168657</name>
</gene>
<evidence type="ECO:0000256" key="6">
    <source>
        <dbReference type="ARBA" id="ARBA00022989"/>
    </source>
</evidence>
<dbReference type="InterPro" id="IPR029012">
    <property type="entry name" value="Helix_hairpin_bin_sf"/>
</dbReference>
<dbReference type="GO" id="GO:0005789">
    <property type="term" value="C:endoplasmic reticulum membrane"/>
    <property type="evidence" value="ECO:0007669"/>
    <property type="project" value="UniProtKB-SubCell"/>
</dbReference>
<dbReference type="Pfam" id="PF04420">
    <property type="entry name" value="CHD5"/>
    <property type="match status" value="1"/>
</dbReference>
<dbReference type="InterPro" id="IPR028945">
    <property type="entry name" value="Get1"/>
</dbReference>
<dbReference type="Proteomes" id="UP000085678">
    <property type="component" value="Unplaced"/>
</dbReference>
<dbReference type="InParanoid" id="A0A1S3J0C1"/>
<evidence type="ECO:0000256" key="4">
    <source>
        <dbReference type="ARBA" id="ARBA00022692"/>
    </source>
</evidence>
<reference evidence="13" key="1">
    <citation type="journal article" date="2015" name="Nat. Commun.">
        <title>The Lingula genome provides insights into brachiopod evolution and the origin of phosphate biomineralization.</title>
        <authorList>
            <person name="Luo Y.J."/>
            <person name="Takeuchi T."/>
            <person name="Koyanagi R."/>
            <person name="Yamada L."/>
            <person name="Kanda M."/>
            <person name="Khalturina M."/>
            <person name="Fujie M."/>
            <person name="Yamasaki S.I."/>
            <person name="Endo K."/>
            <person name="Satoh N."/>
        </authorList>
    </citation>
    <scope>NUCLEOTIDE SEQUENCE</scope>
</reference>
<name>A0A1S3J0C1_LINAN</name>
<proteinExistence type="inferred from homology"/>
<dbReference type="PANTHER" id="PTHR42650">
    <property type="entry name" value="TAIL-ANCHORED PROTEIN INSERTION RECEPTOR WRB"/>
    <property type="match status" value="1"/>
</dbReference>
<keyword evidence="12" id="KW-1185">Reference proteome</keyword>
<keyword evidence="4 10" id="KW-0812">Transmembrane</keyword>
<evidence type="ECO:0000256" key="7">
    <source>
        <dbReference type="ARBA" id="ARBA00023136"/>
    </source>
</evidence>
<accession>A0A1S3J0C1</accession>
<evidence type="ECO:0000256" key="5">
    <source>
        <dbReference type="ARBA" id="ARBA00022824"/>
    </source>
</evidence>
<feature type="signal peptide" evidence="11">
    <location>
        <begin position="1"/>
        <end position="20"/>
    </location>
</feature>
<evidence type="ECO:0000256" key="11">
    <source>
        <dbReference type="SAM" id="SignalP"/>
    </source>
</evidence>
<comment type="similarity">
    <text evidence="2">Belongs to the WRB/GET1 family.</text>
</comment>
<evidence type="ECO:0000256" key="9">
    <source>
        <dbReference type="ARBA" id="ARBA00033006"/>
    </source>
</evidence>
<feature type="chain" id="PRO_5010240954" description="Guided entry of tail-anchored proteins factor 1" evidence="11">
    <location>
        <begin position="21"/>
        <end position="169"/>
    </location>
</feature>
<dbReference type="STRING" id="7574.A0A1S3J0C1"/>
<evidence type="ECO:0000256" key="2">
    <source>
        <dbReference type="ARBA" id="ARBA00010799"/>
    </source>
</evidence>
<dbReference type="OrthoDB" id="69461at2759"/>
<reference evidence="13" key="2">
    <citation type="submission" date="2025-08" db="UniProtKB">
        <authorList>
            <consortium name="RefSeq"/>
        </authorList>
    </citation>
    <scope>IDENTIFICATION</scope>
</reference>
<feature type="transmembrane region" description="Helical" evidence="10">
    <location>
        <begin position="136"/>
        <end position="155"/>
    </location>
</feature>